<comment type="subcellular location">
    <subcellularLocation>
        <location evidence="2">Cytoplasm</location>
    </subcellularLocation>
    <subcellularLocation>
        <location evidence="1">Nucleus</location>
    </subcellularLocation>
</comment>
<dbReference type="Gene3D" id="2.60.40.3960">
    <property type="entry name" value="Velvet domain"/>
    <property type="match status" value="1"/>
</dbReference>
<dbReference type="InterPro" id="IPR037525">
    <property type="entry name" value="Velvet_dom"/>
</dbReference>
<accession>A0AAN7TLS4</accession>
<evidence type="ECO:0000256" key="2">
    <source>
        <dbReference type="ARBA" id="ARBA00004496"/>
    </source>
</evidence>
<evidence type="ECO:0000256" key="3">
    <source>
        <dbReference type="ARBA" id="ARBA00022490"/>
    </source>
</evidence>
<comment type="caution">
    <text evidence="10">The sequence shown here is derived from an EMBL/GenBank/DDBJ whole genome shotgun (WGS) entry which is preliminary data.</text>
</comment>
<dbReference type="Pfam" id="PF11754">
    <property type="entry name" value="Velvet"/>
    <property type="match status" value="2"/>
</dbReference>
<feature type="compositionally biased region" description="Polar residues" evidence="8">
    <location>
        <begin position="421"/>
        <end position="436"/>
    </location>
</feature>
<feature type="region of interest" description="Disordered" evidence="8">
    <location>
        <begin position="153"/>
        <end position="177"/>
    </location>
</feature>
<evidence type="ECO:0000256" key="6">
    <source>
        <dbReference type="ARBA" id="ARBA00023242"/>
    </source>
</evidence>
<evidence type="ECO:0000259" key="9">
    <source>
        <dbReference type="PROSITE" id="PS51821"/>
    </source>
</evidence>
<evidence type="ECO:0000256" key="4">
    <source>
        <dbReference type="ARBA" id="ARBA00023015"/>
    </source>
</evidence>
<evidence type="ECO:0000256" key="5">
    <source>
        <dbReference type="ARBA" id="ARBA00023163"/>
    </source>
</evidence>
<dbReference type="EMBL" id="JAVRRL010000036">
    <property type="protein sequence ID" value="KAK5111810.1"/>
    <property type="molecule type" value="Genomic_DNA"/>
</dbReference>
<protein>
    <recommendedName>
        <fullName evidence="9">Velvet domain-containing protein</fullName>
    </recommendedName>
</protein>
<feature type="compositionally biased region" description="Basic and acidic residues" evidence="8">
    <location>
        <begin position="226"/>
        <end position="249"/>
    </location>
</feature>
<dbReference type="FunFam" id="2.60.40.3960:FF:000001">
    <property type="entry name" value="Sexual development activator VeA"/>
    <property type="match status" value="1"/>
</dbReference>
<keyword evidence="6" id="KW-0539">Nucleus</keyword>
<sequence>MEGRELDNVTKSQTTRLKKDGKTLNYQLEVIQQPEHARACGAGAKSSADRRPVDPPPIVMLKIFDGSAPDTDITFSMNANYFLFATLEPARLMAHGRVPESKQQLTVLTGTPVAGMVYLDRPQAAGYFIFPDLSVRHEGKYRLSFSLYEELKDGKDDDTTDPAGSSSTHGEAHVTHRLEVKSEPFTVYSAKKFPGLTESTVLSRTVAEQGCRVRIRRDVRMRRRDTKASSKEWDDHEDATKEARARVSAEPDPSAYHPYADVTGRPRSGSNASLHSLPNPLSHRASQDMGPAFTQPFGSGPHTPQGYSSAPGYGPSPTQSLQAPFAPYQGMQPPLPQYGPQHAYHSPLPAPPQTHSPSLASYPNGYPAYPQHSHPPPPCDYGYRASFDSMAPSSAESRRTSSQYNIPPPPIYPTSRPYVASAQQTYHHAHNSSYGSQDGFLNRIPPPQPVQPPARASGATTPLSPRPPFDKLSGTAPLPPLPPLDMSKLEPSDPSDSHVPASLSATDSRKRQHPSAYQAGPLRQGARPDQLLPSANQDCEADEGEDGELDLRLVGLPGVRPMVYQRANGKPTTRYLSTGH</sequence>
<reference evidence="10" key="1">
    <citation type="submission" date="2023-08" db="EMBL/GenBank/DDBJ databases">
        <title>Black Yeasts Isolated from many extreme environments.</title>
        <authorList>
            <person name="Coleine C."/>
            <person name="Stajich J.E."/>
            <person name="Selbmann L."/>
        </authorList>
    </citation>
    <scope>NUCLEOTIDE SEQUENCE</scope>
    <source>
        <strain evidence="10">CCFEE 5401</strain>
    </source>
</reference>
<feature type="compositionally biased region" description="Polar residues" evidence="8">
    <location>
        <begin position="391"/>
        <end position="403"/>
    </location>
</feature>
<evidence type="ECO:0000313" key="10">
    <source>
        <dbReference type="EMBL" id="KAK5111810.1"/>
    </source>
</evidence>
<evidence type="ECO:0000256" key="1">
    <source>
        <dbReference type="ARBA" id="ARBA00004123"/>
    </source>
</evidence>
<dbReference type="PANTHER" id="PTHR33572">
    <property type="entry name" value="SPORE DEVELOPMENT REGULATOR VOSA"/>
    <property type="match status" value="1"/>
</dbReference>
<dbReference type="AlphaFoldDB" id="A0AAN7TLS4"/>
<dbReference type="Proteomes" id="UP001310890">
    <property type="component" value="Unassembled WGS sequence"/>
</dbReference>
<dbReference type="GO" id="GO:0005634">
    <property type="term" value="C:nucleus"/>
    <property type="evidence" value="ECO:0007669"/>
    <property type="project" value="UniProtKB-SubCell"/>
</dbReference>
<dbReference type="PANTHER" id="PTHR33572:SF14">
    <property type="entry name" value="DEVELOPMENTAL AND SECONDARY METABOLISM REGULATOR VEA"/>
    <property type="match status" value="1"/>
</dbReference>
<evidence type="ECO:0000256" key="8">
    <source>
        <dbReference type="SAM" id="MobiDB-lite"/>
    </source>
</evidence>
<gene>
    <name evidence="10" type="ORF">LTR62_004730</name>
</gene>
<dbReference type="InterPro" id="IPR038491">
    <property type="entry name" value="Velvet_dom_sf"/>
</dbReference>
<comment type="similarity">
    <text evidence="7">Belongs to the velvet family. VeA subfamily.</text>
</comment>
<keyword evidence="4" id="KW-0805">Transcription regulation</keyword>
<feature type="region of interest" description="Disordered" evidence="8">
    <location>
        <begin position="221"/>
        <end position="547"/>
    </location>
</feature>
<dbReference type="InterPro" id="IPR021740">
    <property type="entry name" value="Velvet"/>
</dbReference>
<proteinExistence type="inferred from homology"/>
<dbReference type="GO" id="GO:0043455">
    <property type="term" value="P:regulation of secondary metabolic process"/>
    <property type="evidence" value="ECO:0007669"/>
    <property type="project" value="UniProtKB-ARBA"/>
</dbReference>
<dbReference type="PROSITE" id="PS51821">
    <property type="entry name" value="VELVET"/>
    <property type="match status" value="1"/>
</dbReference>
<evidence type="ECO:0000313" key="11">
    <source>
        <dbReference type="Proteomes" id="UP001310890"/>
    </source>
</evidence>
<organism evidence="10 11">
    <name type="scientific">Meristemomyces frigidus</name>
    <dbReference type="NCBI Taxonomy" id="1508187"/>
    <lineage>
        <taxon>Eukaryota</taxon>
        <taxon>Fungi</taxon>
        <taxon>Dikarya</taxon>
        <taxon>Ascomycota</taxon>
        <taxon>Pezizomycotina</taxon>
        <taxon>Dothideomycetes</taxon>
        <taxon>Dothideomycetidae</taxon>
        <taxon>Mycosphaerellales</taxon>
        <taxon>Teratosphaeriaceae</taxon>
        <taxon>Meristemomyces</taxon>
    </lineage>
</organism>
<keyword evidence="3" id="KW-0963">Cytoplasm</keyword>
<keyword evidence="5" id="KW-0804">Transcription</keyword>
<dbReference type="GO" id="GO:0051176">
    <property type="term" value="P:positive regulation of sulfur metabolic process"/>
    <property type="evidence" value="ECO:0007669"/>
    <property type="project" value="UniProtKB-ARBA"/>
</dbReference>
<feature type="domain" description="Velvet" evidence="9">
    <location>
        <begin position="21"/>
        <end position="216"/>
    </location>
</feature>
<evidence type="ECO:0000256" key="7">
    <source>
        <dbReference type="ARBA" id="ARBA00038005"/>
    </source>
</evidence>
<dbReference type="GO" id="GO:0005737">
    <property type="term" value="C:cytoplasm"/>
    <property type="evidence" value="ECO:0007669"/>
    <property type="project" value="UniProtKB-SubCell"/>
</dbReference>
<dbReference type="GO" id="GO:0034250">
    <property type="term" value="P:positive regulation of amide metabolic process"/>
    <property type="evidence" value="ECO:0007669"/>
    <property type="project" value="UniProtKB-ARBA"/>
</dbReference>
<name>A0AAN7TLS4_9PEZI</name>